<reference evidence="1 2" key="1">
    <citation type="submission" date="2021-07" db="EMBL/GenBank/DDBJ databases">
        <title>Paraburkholderia edwinii protects Aspergillus sp. from phenazines by acting as a toxin sponge.</title>
        <authorList>
            <person name="Dahlstrom K.M."/>
            <person name="Newman D.K."/>
        </authorList>
    </citation>
    <scope>NUCLEOTIDE SEQUENCE [LARGE SCALE GENOMIC DNA]</scope>
    <source>
        <strain evidence="1 2">Pe01</strain>
    </source>
</reference>
<protein>
    <recommendedName>
        <fullName evidence="3">Lipoprotein</fullName>
    </recommendedName>
</protein>
<keyword evidence="2" id="KW-1185">Reference proteome</keyword>
<sequence length="133" mass="14899">MRLDSIRTTIAVVVCGALLAACASQQERASAKDDMLAAAGFTILPANTAQRRLELQTLPPNKVVQKVQGDKVVFLYADPYACGCLYIGDQAAWNTYRKQQFEANLAREQQMTAQMNEQAAWDWGPWGPGWWRY</sequence>
<proteinExistence type="predicted"/>
<dbReference type="EMBL" id="CP080095">
    <property type="protein sequence ID" value="QYD68078.1"/>
    <property type="molecule type" value="Genomic_DNA"/>
</dbReference>
<accession>A0ABX8UM77</accession>
<dbReference type="Proteomes" id="UP000826462">
    <property type="component" value="Chromosome 1"/>
</dbReference>
<evidence type="ECO:0000313" key="2">
    <source>
        <dbReference type="Proteomes" id="UP000826462"/>
    </source>
</evidence>
<gene>
    <name evidence="1" type="ORF">KZJ38_17595</name>
</gene>
<name>A0ABX8UM77_9BURK</name>
<dbReference type="RefSeq" id="WP_219797471.1">
    <property type="nucleotide sequence ID" value="NZ_CP080095.1"/>
</dbReference>
<organism evidence="1 2">
    <name type="scientific">Paraburkholderia edwinii</name>
    <dbReference type="NCBI Taxonomy" id="2861782"/>
    <lineage>
        <taxon>Bacteria</taxon>
        <taxon>Pseudomonadati</taxon>
        <taxon>Pseudomonadota</taxon>
        <taxon>Betaproteobacteria</taxon>
        <taxon>Burkholderiales</taxon>
        <taxon>Burkholderiaceae</taxon>
        <taxon>Paraburkholderia</taxon>
    </lineage>
</organism>
<dbReference type="PROSITE" id="PS51257">
    <property type="entry name" value="PROKAR_LIPOPROTEIN"/>
    <property type="match status" value="1"/>
</dbReference>
<evidence type="ECO:0008006" key="3">
    <source>
        <dbReference type="Google" id="ProtNLM"/>
    </source>
</evidence>
<evidence type="ECO:0000313" key="1">
    <source>
        <dbReference type="EMBL" id="QYD68078.1"/>
    </source>
</evidence>